<feature type="domain" description="Peptidase S9 prolyl oligopeptidase catalytic" evidence="1">
    <location>
        <begin position="112"/>
        <end position="241"/>
    </location>
</feature>
<dbReference type="Proteomes" id="UP001470809">
    <property type="component" value="Chromosome"/>
</dbReference>
<dbReference type="KEGG" id="yrh:AABB31_16555"/>
<dbReference type="EMBL" id="CP151767">
    <property type="protein sequence ID" value="WZU66621.1"/>
    <property type="molecule type" value="Genomic_DNA"/>
</dbReference>
<evidence type="ECO:0000259" key="1">
    <source>
        <dbReference type="Pfam" id="PF00326"/>
    </source>
</evidence>
<keyword evidence="2" id="KW-0378">Hydrolase</keyword>
<proteinExistence type="predicted"/>
<dbReference type="AlphaFoldDB" id="A0AAN0M7Q6"/>
<reference evidence="2" key="1">
    <citation type="submission" date="2024-08" db="EMBL/GenBank/DDBJ databases">
        <title>Phylogenomic analyses of a clade within the roseobacter group suggest taxonomic reassignments of species of the genera Aestuariivita, Citreicella, Loktanella, Nautella, Pelagibaca, Ruegeria, Thalassobius, Thiobacimonas and Tropicibacter, and the proposal o.</title>
        <authorList>
            <person name="Jeon C.O."/>
        </authorList>
    </citation>
    <scope>NUCLEOTIDE SEQUENCE</scope>
    <source>
        <strain evidence="2">SS1-5</strain>
    </source>
</reference>
<evidence type="ECO:0000313" key="2">
    <source>
        <dbReference type="EMBL" id="WZU66621.1"/>
    </source>
</evidence>
<gene>
    <name evidence="2" type="ORF">AABB31_16555</name>
</gene>
<dbReference type="GO" id="GO:0008236">
    <property type="term" value="F:serine-type peptidase activity"/>
    <property type="evidence" value="ECO:0007669"/>
    <property type="project" value="InterPro"/>
</dbReference>
<organism evidence="2 3">
    <name type="scientific">Yoonia rhodophyticola</name>
    <dbReference type="NCBI Taxonomy" id="3137370"/>
    <lineage>
        <taxon>Bacteria</taxon>
        <taxon>Pseudomonadati</taxon>
        <taxon>Pseudomonadota</taxon>
        <taxon>Alphaproteobacteria</taxon>
        <taxon>Rhodobacterales</taxon>
        <taxon>Paracoccaceae</taxon>
        <taxon>Yoonia</taxon>
    </lineage>
</organism>
<dbReference type="SUPFAM" id="SSF53474">
    <property type="entry name" value="alpha/beta-Hydrolases"/>
    <property type="match status" value="1"/>
</dbReference>
<dbReference type="PANTHER" id="PTHR12277">
    <property type="entry name" value="ALPHA/BETA HYDROLASE DOMAIN-CONTAINING PROTEIN"/>
    <property type="match status" value="1"/>
</dbReference>
<keyword evidence="3" id="KW-1185">Reference proteome</keyword>
<dbReference type="Gene3D" id="3.40.50.1820">
    <property type="entry name" value="alpha/beta hydrolase"/>
    <property type="match status" value="1"/>
</dbReference>
<protein>
    <submittedName>
        <fullName evidence="2">Alpha/beta hydrolase</fullName>
    </submittedName>
</protein>
<dbReference type="InterPro" id="IPR029058">
    <property type="entry name" value="AB_hydrolase_fold"/>
</dbReference>
<sequence length="257" mass="27477">MNWLWAVGGLYLLYAAAMVLAHPKLIYPFGPDVFDAPGWTQAQVTDRAVSIAQWDGTDDVAVLFFMGNGGALAYFTYTLNAHVDAGRTVVAMEYPGGGGIPGKPSEAGLKADALATYDWLASQHDGPIVVHGYSMGTGIAQHVAAERAVFAIILDAPFVKMCELMTKAAWLPACYMPGVQKWNSAALVPQLNAPVLLQHGSADQLIPLRQGARLAALMQAEGLDVDFHAVPGATHSNLAGQPGYRDRIDRFLSDVLK</sequence>
<dbReference type="Pfam" id="PF00326">
    <property type="entry name" value="Peptidase_S9"/>
    <property type="match status" value="1"/>
</dbReference>
<accession>A0AAN0M7Q6</accession>
<dbReference type="GO" id="GO:0006508">
    <property type="term" value="P:proteolysis"/>
    <property type="evidence" value="ECO:0007669"/>
    <property type="project" value="InterPro"/>
</dbReference>
<dbReference type="RefSeq" id="WP_342075943.1">
    <property type="nucleotide sequence ID" value="NZ_CP151767.2"/>
</dbReference>
<evidence type="ECO:0000313" key="3">
    <source>
        <dbReference type="Proteomes" id="UP001470809"/>
    </source>
</evidence>
<dbReference type="InterPro" id="IPR001375">
    <property type="entry name" value="Peptidase_S9_cat"/>
</dbReference>
<name>A0AAN0M7Q6_9RHOB</name>